<evidence type="ECO:0000313" key="2">
    <source>
        <dbReference type="EMBL" id="MFC6041971.1"/>
    </source>
</evidence>
<dbReference type="InterPro" id="IPR032710">
    <property type="entry name" value="NTF2-like_dom_sf"/>
</dbReference>
<evidence type="ECO:0000313" key="3">
    <source>
        <dbReference type="Proteomes" id="UP001596135"/>
    </source>
</evidence>
<keyword evidence="3" id="KW-1185">Reference proteome</keyword>
<evidence type="ECO:0000259" key="1">
    <source>
        <dbReference type="Pfam" id="PF12680"/>
    </source>
</evidence>
<reference evidence="3" key="1">
    <citation type="journal article" date="2019" name="Int. J. Syst. Evol. Microbiol.">
        <title>The Global Catalogue of Microorganisms (GCM) 10K type strain sequencing project: providing services to taxonomists for standard genome sequencing and annotation.</title>
        <authorList>
            <consortium name="The Broad Institute Genomics Platform"/>
            <consortium name="The Broad Institute Genome Sequencing Center for Infectious Disease"/>
            <person name="Wu L."/>
            <person name="Ma J."/>
        </authorList>
    </citation>
    <scope>NUCLEOTIDE SEQUENCE [LARGE SCALE GENOMIC DNA]</scope>
    <source>
        <strain evidence="3">CCUG 54522</strain>
    </source>
</reference>
<sequence>MDRTSAQEWLDRYVGAWLSYDPDEIGALFSEDVAYRYHAYDEPLVGRDAVVASWVADGGEDGSSTRDAPGTYEASYTPVAVDGDVVVAQGATTYRKTPDGPVHQVYDNCFVMRFDDAGRCREFTEFYVLRPS</sequence>
<organism evidence="2 3">
    <name type="scientific">Nocardioides hankookensis</name>
    <dbReference type="NCBI Taxonomy" id="443157"/>
    <lineage>
        <taxon>Bacteria</taxon>
        <taxon>Bacillati</taxon>
        <taxon>Actinomycetota</taxon>
        <taxon>Actinomycetes</taxon>
        <taxon>Propionibacteriales</taxon>
        <taxon>Nocardioidaceae</taxon>
        <taxon>Nocardioides</taxon>
    </lineage>
</organism>
<proteinExistence type="predicted"/>
<dbReference type="SUPFAM" id="SSF54427">
    <property type="entry name" value="NTF2-like"/>
    <property type="match status" value="1"/>
</dbReference>
<dbReference type="Gene3D" id="3.10.450.50">
    <property type="match status" value="1"/>
</dbReference>
<feature type="domain" description="SnoaL-like" evidence="1">
    <location>
        <begin position="11"/>
        <end position="122"/>
    </location>
</feature>
<protein>
    <submittedName>
        <fullName evidence="2">Nuclear transport factor 2 family protein</fullName>
    </submittedName>
</protein>
<name>A0ABW1LDB6_9ACTN</name>
<dbReference type="Pfam" id="PF12680">
    <property type="entry name" value="SnoaL_2"/>
    <property type="match status" value="1"/>
</dbReference>
<accession>A0ABW1LDB6</accession>
<dbReference type="EMBL" id="JBHSRJ010000001">
    <property type="protein sequence ID" value="MFC6041971.1"/>
    <property type="molecule type" value="Genomic_DNA"/>
</dbReference>
<dbReference type="RefSeq" id="WP_379150080.1">
    <property type="nucleotide sequence ID" value="NZ_JBHSRJ010000001.1"/>
</dbReference>
<dbReference type="Proteomes" id="UP001596135">
    <property type="component" value="Unassembled WGS sequence"/>
</dbReference>
<comment type="caution">
    <text evidence="2">The sequence shown here is derived from an EMBL/GenBank/DDBJ whole genome shotgun (WGS) entry which is preliminary data.</text>
</comment>
<dbReference type="InterPro" id="IPR037401">
    <property type="entry name" value="SnoaL-like"/>
</dbReference>
<gene>
    <name evidence="2" type="ORF">ACFPYL_02735</name>
</gene>